<keyword evidence="3" id="KW-1185">Reference proteome</keyword>
<feature type="compositionally biased region" description="Basic and acidic residues" evidence="1">
    <location>
        <begin position="77"/>
        <end position="148"/>
    </location>
</feature>
<feature type="region of interest" description="Disordered" evidence="1">
    <location>
        <begin position="75"/>
        <end position="172"/>
    </location>
</feature>
<reference evidence="2" key="1">
    <citation type="journal article" date="2020" name="Stud. Mycol.">
        <title>101 Dothideomycetes genomes: a test case for predicting lifestyles and emergence of pathogens.</title>
        <authorList>
            <person name="Haridas S."/>
            <person name="Albert R."/>
            <person name="Binder M."/>
            <person name="Bloem J."/>
            <person name="Labutti K."/>
            <person name="Salamov A."/>
            <person name="Andreopoulos B."/>
            <person name="Baker S."/>
            <person name="Barry K."/>
            <person name="Bills G."/>
            <person name="Bluhm B."/>
            <person name="Cannon C."/>
            <person name="Castanera R."/>
            <person name="Culley D."/>
            <person name="Daum C."/>
            <person name="Ezra D."/>
            <person name="Gonzalez J."/>
            <person name="Henrissat B."/>
            <person name="Kuo A."/>
            <person name="Liang C."/>
            <person name="Lipzen A."/>
            <person name="Lutzoni F."/>
            <person name="Magnuson J."/>
            <person name="Mondo S."/>
            <person name="Nolan M."/>
            <person name="Ohm R."/>
            <person name="Pangilinan J."/>
            <person name="Park H.-J."/>
            <person name="Ramirez L."/>
            <person name="Alfaro M."/>
            <person name="Sun H."/>
            <person name="Tritt A."/>
            <person name="Yoshinaga Y."/>
            <person name="Zwiers L.-H."/>
            <person name="Turgeon B."/>
            <person name="Goodwin S."/>
            <person name="Spatafora J."/>
            <person name="Crous P."/>
            <person name="Grigoriev I."/>
        </authorList>
    </citation>
    <scope>NUCLEOTIDE SEQUENCE</scope>
    <source>
        <strain evidence="2">CBS 269.34</strain>
    </source>
</reference>
<gene>
    <name evidence="2" type="ORF">BU16DRAFT_524782</name>
</gene>
<dbReference type="AlphaFoldDB" id="A0A6A6R1X2"/>
<evidence type="ECO:0000256" key="1">
    <source>
        <dbReference type="SAM" id="MobiDB-lite"/>
    </source>
</evidence>
<organism evidence="2 3">
    <name type="scientific">Lophium mytilinum</name>
    <dbReference type="NCBI Taxonomy" id="390894"/>
    <lineage>
        <taxon>Eukaryota</taxon>
        <taxon>Fungi</taxon>
        <taxon>Dikarya</taxon>
        <taxon>Ascomycota</taxon>
        <taxon>Pezizomycotina</taxon>
        <taxon>Dothideomycetes</taxon>
        <taxon>Pleosporomycetidae</taxon>
        <taxon>Mytilinidiales</taxon>
        <taxon>Mytilinidiaceae</taxon>
        <taxon>Lophium</taxon>
    </lineage>
</organism>
<dbReference type="EMBL" id="MU004185">
    <property type="protein sequence ID" value="KAF2498701.1"/>
    <property type="molecule type" value="Genomic_DNA"/>
</dbReference>
<dbReference type="Proteomes" id="UP000799750">
    <property type="component" value="Unassembled WGS sequence"/>
</dbReference>
<name>A0A6A6R1X2_9PEZI</name>
<proteinExistence type="predicted"/>
<evidence type="ECO:0000313" key="2">
    <source>
        <dbReference type="EMBL" id="KAF2498701.1"/>
    </source>
</evidence>
<dbReference type="OrthoDB" id="10525651at2759"/>
<protein>
    <submittedName>
        <fullName evidence="2">Uncharacterized protein</fullName>
    </submittedName>
</protein>
<accession>A0A6A6R1X2</accession>
<evidence type="ECO:0000313" key="3">
    <source>
        <dbReference type="Proteomes" id="UP000799750"/>
    </source>
</evidence>
<sequence length="172" mass="19096">MIDPFTAATGLSAKWGFSKTAAVGLKKASAKQVGHVVQNYGNMSVNAASQQSTAYGAGKSAGESIGFFSAVASKLGGESREPRYTPQGRDRDSLQHLKRDLDSAKQRKMTRERQDRVEAARHREAVEYSDRKRARDHEAEMRGYERYQRQMAAQEAARRTARASANGWRSEV</sequence>